<organism evidence="2 3">
    <name type="scientific">Mytilus coruscus</name>
    <name type="common">Sea mussel</name>
    <dbReference type="NCBI Taxonomy" id="42192"/>
    <lineage>
        <taxon>Eukaryota</taxon>
        <taxon>Metazoa</taxon>
        <taxon>Spiralia</taxon>
        <taxon>Lophotrochozoa</taxon>
        <taxon>Mollusca</taxon>
        <taxon>Bivalvia</taxon>
        <taxon>Autobranchia</taxon>
        <taxon>Pteriomorphia</taxon>
        <taxon>Mytilida</taxon>
        <taxon>Mytiloidea</taxon>
        <taxon>Mytilidae</taxon>
        <taxon>Mytilinae</taxon>
        <taxon>Mytilus</taxon>
    </lineage>
</organism>
<proteinExistence type="predicted"/>
<dbReference type="OrthoDB" id="6170222at2759"/>
<dbReference type="EMBL" id="CACVKT020001575">
    <property type="protein sequence ID" value="CAC5369243.1"/>
    <property type="molecule type" value="Genomic_DNA"/>
</dbReference>
<protein>
    <submittedName>
        <fullName evidence="2">Uncharacterized protein</fullName>
    </submittedName>
</protein>
<sequence>MSVLVQPICDCRCDTKEDLAKHVDTYPVHKNEVNIQKTSGITINPESFFGHSEMPYFISSDDIIAYNKEKSREHYMKKRRENGKTAAQKVEECLNIPEANISSSQIIAVLPSSQEKDEMGEYDAVTVVSGDLENTEEVNVAVIESTRSESGDSSSTTSTSSSNSSSKVHIDHHMQNFTKQLNKNLEEA</sequence>
<dbReference type="Proteomes" id="UP000507470">
    <property type="component" value="Unassembled WGS sequence"/>
</dbReference>
<feature type="region of interest" description="Disordered" evidence="1">
    <location>
        <begin position="144"/>
        <end position="173"/>
    </location>
</feature>
<dbReference type="AlphaFoldDB" id="A0A6J8AKH8"/>
<name>A0A6J8AKH8_MYTCO</name>
<reference evidence="2 3" key="1">
    <citation type="submission" date="2020-06" db="EMBL/GenBank/DDBJ databases">
        <authorList>
            <person name="Li R."/>
            <person name="Bekaert M."/>
        </authorList>
    </citation>
    <scope>NUCLEOTIDE SEQUENCE [LARGE SCALE GENOMIC DNA]</scope>
    <source>
        <strain evidence="3">wild</strain>
    </source>
</reference>
<keyword evidence="3" id="KW-1185">Reference proteome</keyword>
<gene>
    <name evidence="2" type="ORF">MCOR_8498</name>
</gene>
<evidence type="ECO:0000313" key="3">
    <source>
        <dbReference type="Proteomes" id="UP000507470"/>
    </source>
</evidence>
<evidence type="ECO:0000313" key="2">
    <source>
        <dbReference type="EMBL" id="CAC5369243.1"/>
    </source>
</evidence>
<evidence type="ECO:0000256" key="1">
    <source>
        <dbReference type="SAM" id="MobiDB-lite"/>
    </source>
</evidence>
<accession>A0A6J8AKH8</accession>
<feature type="compositionally biased region" description="Low complexity" evidence="1">
    <location>
        <begin position="151"/>
        <end position="166"/>
    </location>
</feature>